<evidence type="ECO:0000256" key="10">
    <source>
        <dbReference type="ARBA" id="ARBA00093448"/>
    </source>
</evidence>
<evidence type="ECO:0000256" key="2">
    <source>
        <dbReference type="ARBA" id="ARBA00004776"/>
    </source>
</evidence>
<evidence type="ECO:0000256" key="11">
    <source>
        <dbReference type="ARBA" id="ARBA00093666"/>
    </source>
</evidence>
<sequence>MTIRPYRAFLRRTFAVLAVLAATLCFFGGVEARAETRTLKIYYIHTGEKAEITFKRNGRYDKKGLEQLNWFLRDWRRKEPTTMNPKLFDLVWEVYQQVGATDYINVVSAYRSPETNAMLRSTSSGVAKKSQHMLGNAMDFFIPGVPLAKLRATAMKMQRGGVGYYPKSGSPFVHLDVASVRAWPRMSRNQLVALFPEGHTLHLPADGKPLPGYNEALAEYKAKGAVASSQPVQVASADDGDEDERPNLLSMLFGKRDKGSAEPPTPSRPSRQQAQPQQRQTEPAQRPVDILTAAVTFDNLDIPLPLSRPSAGEADLGTPLATALVDPTPTAVETATDPALALAAASVPLPQTRPSALGPEEGVSVADILVSEAADPVTAAPATEVAALQQDDPAFNDDRFGLFDGEVPVPSPRLAYAETGGAAMGVNAAPTPRPALAVVEPAAPVSDAPIDAARTELARKLSAMGETTELAYNEDADFRALFRPTAARINAAAPVSPQKGGRPGDAMPQTSSNDNITPKLGNNNQVSTEPTQVLVGSKNKAQDSQTVVQYFDSARF</sequence>
<organism evidence="13 14">
    <name type="scientific">Martelella mediterranea DSM 17316</name>
    <dbReference type="NCBI Taxonomy" id="1122214"/>
    <lineage>
        <taxon>Bacteria</taxon>
        <taxon>Pseudomonadati</taxon>
        <taxon>Pseudomonadota</taxon>
        <taxon>Alphaproteobacteria</taxon>
        <taxon>Hyphomicrobiales</taxon>
        <taxon>Aurantimonadaceae</taxon>
        <taxon>Martelella</taxon>
    </lineage>
</organism>
<evidence type="ECO:0000256" key="8">
    <source>
        <dbReference type="ARBA" id="ARBA00023049"/>
    </source>
</evidence>
<evidence type="ECO:0000256" key="12">
    <source>
        <dbReference type="SAM" id="MobiDB-lite"/>
    </source>
</evidence>
<feature type="region of interest" description="Disordered" evidence="12">
    <location>
        <begin position="255"/>
        <end position="287"/>
    </location>
</feature>
<comment type="cofactor">
    <cofactor evidence="1">
        <name>Zn(2+)</name>
        <dbReference type="ChEBI" id="CHEBI:29105"/>
    </cofactor>
</comment>
<accession>A0A1U9YYU6</accession>
<dbReference type="Proteomes" id="UP000191135">
    <property type="component" value="Chromosome"/>
</dbReference>
<feature type="compositionally biased region" description="Low complexity" evidence="12">
    <location>
        <begin position="268"/>
        <end position="287"/>
    </location>
</feature>
<evidence type="ECO:0000256" key="4">
    <source>
        <dbReference type="ARBA" id="ARBA00022723"/>
    </source>
</evidence>
<dbReference type="STRING" id="1122214.Mame_01229"/>
<keyword evidence="5" id="KW-0732">Signal</keyword>
<proteinExistence type="inferred from homology"/>
<comment type="similarity">
    <text evidence="10">Belongs to the peptidase M15 family.</text>
</comment>
<keyword evidence="9" id="KW-0961">Cell wall biogenesis/degradation</keyword>
<evidence type="ECO:0000256" key="3">
    <source>
        <dbReference type="ARBA" id="ARBA00022670"/>
    </source>
</evidence>
<dbReference type="PANTHER" id="PTHR37425">
    <property type="match status" value="1"/>
</dbReference>
<gene>
    <name evidence="13" type="ORF">Mame_01229</name>
</gene>
<dbReference type="EMBL" id="CP020330">
    <property type="protein sequence ID" value="AQZ50598.1"/>
    <property type="molecule type" value="Genomic_DNA"/>
</dbReference>
<comment type="pathway">
    <text evidence="2">Cell wall biogenesis; cell wall polysaccharide biosynthesis.</text>
</comment>
<dbReference type="InterPro" id="IPR009045">
    <property type="entry name" value="Zn_M74/Hedgehog-like"/>
</dbReference>
<keyword evidence="6" id="KW-0378">Hydrolase</keyword>
<feature type="compositionally biased region" description="Polar residues" evidence="12">
    <location>
        <begin position="508"/>
        <end position="531"/>
    </location>
</feature>
<evidence type="ECO:0000256" key="1">
    <source>
        <dbReference type="ARBA" id="ARBA00001947"/>
    </source>
</evidence>
<protein>
    <recommendedName>
        <fullName evidence="11">Murein endopeptidase K</fullName>
    </recommendedName>
</protein>
<evidence type="ECO:0000256" key="7">
    <source>
        <dbReference type="ARBA" id="ARBA00022833"/>
    </source>
</evidence>
<dbReference type="KEGG" id="mmed:Mame_01229"/>
<reference evidence="13 14" key="1">
    <citation type="submission" date="2017-03" db="EMBL/GenBank/DDBJ databases">
        <title>Foreign affairs: Plasmid Transfer between Roseobacters and Rhizobia.</title>
        <authorList>
            <person name="Bartling P."/>
            <person name="Bunk B."/>
            <person name="Overmann J."/>
            <person name="Brinkmann H."/>
            <person name="Petersen J."/>
        </authorList>
    </citation>
    <scope>NUCLEOTIDE SEQUENCE [LARGE SCALE GENOMIC DNA]</scope>
    <source>
        <strain evidence="13 14">MACL11</strain>
    </source>
</reference>
<evidence type="ECO:0000256" key="5">
    <source>
        <dbReference type="ARBA" id="ARBA00022729"/>
    </source>
</evidence>
<dbReference type="Pfam" id="PF05951">
    <property type="entry name" value="Peptidase_M15_2"/>
    <property type="match status" value="1"/>
</dbReference>
<name>A0A1U9YYU6_9HYPH</name>
<keyword evidence="7" id="KW-0862">Zinc</keyword>
<evidence type="ECO:0000313" key="13">
    <source>
        <dbReference type="EMBL" id="AQZ50598.1"/>
    </source>
</evidence>
<dbReference type="GO" id="GO:0008237">
    <property type="term" value="F:metallopeptidase activity"/>
    <property type="evidence" value="ECO:0007669"/>
    <property type="project" value="UniProtKB-KW"/>
</dbReference>
<evidence type="ECO:0000313" key="14">
    <source>
        <dbReference type="Proteomes" id="UP000191135"/>
    </source>
</evidence>
<dbReference type="PANTHER" id="PTHR37425:SF1">
    <property type="entry name" value="OUTER MEMBRANE PROTEIN"/>
    <property type="match status" value="1"/>
</dbReference>
<evidence type="ECO:0000256" key="9">
    <source>
        <dbReference type="ARBA" id="ARBA00023316"/>
    </source>
</evidence>
<dbReference type="eggNOG" id="COG3108">
    <property type="taxonomic scope" value="Bacteria"/>
</dbReference>
<dbReference type="GO" id="GO:0071555">
    <property type="term" value="P:cell wall organization"/>
    <property type="evidence" value="ECO:0007669"/>
    <property type="project" value="UniProtKB-KW"/>
</dbReference>
<keyword evidence="14" id="KW-1185">Reference proteome</keyword>
<dbReference type="GO" id="GO:0046872">
    <property type="term" value="F:metal ion binding"/>
    <property type="evidence" value="ECO:0007669"/>
    <property type="project" value="UniProtKB-KW"/>
</dbReference>
<dbReference type="AlphaFoldDB" id="A0A1U9YYU6"/>
<evidence type="ECO:0000256" key="6">
    <source>
        <dbReference type="ARBA" id="ARBA00022801"/>
    </source>
</evidence>
<keyword evidence="3" id="KW-0645">Protease</keyword>
<feature type="region of interest" description="Disordered" evidence="12">
    <location>
        <begin position="491"/>
        <end position="543"/>
    </location>
</feature>
<keyword evidence="8" id="KW-0482">Metalloprotease</keyword>
<dbReference type="CDD" id="cd14844">
    <property type="entry name" value="Zn-DD-carboxypeptidase_like"/>
    <property type="match status" value="1"/>
</dbReference>
<dbReference type="GO" id="GO:0006508">
    <property type="term" value="P:proteolysis"/>
    <property type="evidence" value="ECO:0007669"/>
    <property type="project" value="UniProtKB-KW"/>
</dbReference>
<dbReference type="Gene3D" id="3.30.1380.10">
    <property type="match status" value="1"/>
</dbReference>
<dbReference type="InterPro" id="IPR010275">
    <property type="entry name" value="MepK"/>
</dbReference>
<dbReference type="SUPFAM" id="SSF55166">
    <property type="entry name" value="Hedgehog/DD-peptidase"/>
    <property type="match status" value="1"/>
</dbReference>
<keyword evidence="4" id="KW-0479">Metal-binding</keyword>